<name>A0A387G2N2_9HYPH</name>
<gene>
    <name evidence="10" type="ORF">CCGE525_25915</name>
</gene>
<dbReference type="SUPFAM" id="SSF53850">
    <property type="entry name" value="Periplasmic binding protein-like II"/>
    <property type="match status" value="1"/>
</dbReference>
<comment type="function">
    <text evidence="5">Transcriptional regulator of the ttuABCDE tartrate utilization operon.</text>
</comment>
<keyword evidence="3" id="KW-0238">DNA-binding</keyword>
<evidence type="ECO:0000256" key="8">
    <source>
        <dbReference type="SAM" id="MobiDB-lite"/>
    </source>
</evidence>
<accession>A0A387G2N2</accession>
<keyword evidence="4" id="KW-0804">Transcription</keyword>
<evidence type="ECO:0000256" key="3">
    <source>
        <dbReference type="ARBA" id="ARBA00023125"/>
    </source>
</evidence>
<dbReference type="Proteomes" id="UP000282195">
    <property type="component" value="Plasmid pRCCGE525c"/>
</dbReference>
<reference evidence="10 11" key="1">
    <citation type="submission" date="2018-10" db="EMBL/GenBank/DDBJ databases">
        <title>Rhizobium etli, R. leguminosarum and a new Rhizobium genospecies from Phaseolus dumosus.</title>
        <authorList>
            <person name="Ramirez-Puebla S.T."/>
            <person name="Rogel-Hernandez M.A."/>
            <person name="Guerrero G."/>
            <person name="Ormeno-Orrillo E."/>
            <person name="Martinez-Romero J.C."/>
            <person name="Negrete-Yankelevich S."/>
            <person name="Martinez-Romero E."/>
        </authorList>
    </citation>
    <scope>NUCLEOTIDE SEQUENCE [LARGE SCALE GENOMIC DNA]</scope>
    <source>
        <strain evidence="10 11">CCGE525</strain>
        <plasmid evidence="11">prccge525c</plasmid>
    </source>
</reference>
<dbReference type="PANTHER" id="PTHR30579:SF7">
    <property type="entry name" value="HTH-TYPE TRANSCRIPTIONAL REGULATOR LRHA-RELATED"/>
    <property type="match status" value="1"/>
</dbReference>
<dbReference type="FunFam" id="1.10.10.10:FF:000001">
    <property type="entry name" value="LysR family transcriptional regulator"/>
    <property type="match status" value="1"/>
</dbReference>
<evidence type="ECO:0000256" key="7">
    <source>
        <dbReference type="ARBA" id="ARBA00083243"/>
    </source>
</evidence>
<sequence length="310" mass="33371">MDHMTTLDVDAVKAFVAIADLRSFTRAAETLGTTQGAISVKLKRLEDQLGQKLVERTPRQVRLSAQGAVFIESARDFLAAHDRAVAGLTSTRRRFGLGIASHVGGPELPTLLARLHAHDPSLTIEVRLDDSRDLLNAFDRGEIDAAIIRREDDRRDGEVLAPEHFGWFATPDFEFRAGEPLRLAASSATCAIRNLTNRALDEAGIPWTEVFLGCGNFAVAEAVSAGLATSVFSCRLAPPGTVEVSRRFGLPAVPSSEIVLLSTLSDAKSRAALRTLAAAFREHRPPVAAGAAPRPEPARRRGVRPLSSVS</sequence>
<dbReference type="PRINTS" id="PR00039">
    <property type="entry name" value="HTHLYSR"/>
</dbReference>
<dbReference type="InterPro" id="IPR000847">
    <property type="entry name" value="LysR_HTH_N"/>
</dbReference>
<evidence type="ECO:0000256" key="2">
    <source>
        <dbReference type="ARBA" id="ARBA00023015"/>
    </source>
</evidence>
<feature type="region of interest" description="Disordered" evidence="8">
    <location>
        <begin position="284"/>
        <end position="310"/>
    </location>
</feature>
<keyword evidence="11" id="KW-1185">Reference proteome</keyword>
<dbReference type="InterPro" id="IPR005119">
    <property type="entry name" value="LysR_subst-bd"/>
</dbReference>
<dbReference type="PROSITE" id="PS50931">
    <property type="entry name" value="HTH_LYSR"/>
    <property type="match status" value="1"/>
</dbReference>
<evidence type="ECO:0000256" key="4">
    <source>
        <dbReference type="ARBA" id="ARBA00023163"/>
    </source>
</evidence>
<dbReference type="Pfam" id="PF03466">
    <property type="entry name" value="LysR_substrate"/>
    <property type="match status" value="1"/>
</dbReference>
<organism evidence="10 11">
    <name type="scientific">Rhizobium jaguaris</name>
    <dbReference type="NCBI Taxonomy" id="1312183"/>
    <lineage>
        <taxon>Bacteria</taxon>
        <taxon>Pseudomonadati</taxon>
        <taxon>Pseudomonadota</taxon>
        <taxon>Alphaproteobacteria</taxon>
        <taxon>Hyphomicrobiales</taxon>
        <taxon>Rhizobiaceae</taxon>
        <taxon>Rhizobium/Agrobacterium group</taxon>
        <taxon>Rhizobium</taxon>
    </lineage>
</organism>
<dbReference type="AlphaFoldDB" id="A0A387G2N2"/>
<evidence type="ECO:0000259" key="9">
    <source>
        <dbReference type="PROSITE" id="PS50931"/>
    </source>
</evidence>
<keyword evidence="2" id="KW-0805">Transcription regulation</keyword>
<keyword evidence="10" id="KW-0614">Plasmid</keyword>
<dbReference type="InterPro" id="IPR036390">
    <property type="entry name" value="WH_DNA-bd_sf"/>
</dbReference>
<proteinExistence type="inferred from homology"/>
<dbReference type="KEGG" id="rjg:CCGE525_25915"/>
<dbReference type="GO" id="GO:0003700">
    <property type="term" value="F:DNA-binding transcription factor activity"/>
    <property type="evidence" value="ECO:0007669"/>
    <property type="project" value="InterPro"/>
</dbReference>
<dbReference type="SUPFAM" id="SSF46785">
    <property type="entry name" value="Winged helix' DNA-binding domain"/>
    <property type="match status" value="1"/>
</dbReference>
<dbReference type="PANTHER" id="PTHR30579">
    <property type="entry name" value="TRANSCRIPTIONAL REGULATOR"/>
    <property type="match status" value="1"/>
</dbReference>
<geneLocation type="plasmid" evidence="11">
    <name>prccge525c</name>
</geneLocation>
<comment type="similarity">
    <text evidence="1">Belongs to the LysR transcriptional regulatory family.</text>
</comment>
<dbReference type="GO" id="GO:0003677">
    <property type="term" value="F:DNA binding"/>
    <property type="evidence" value="ECO:0007669"/>
    <property type="project" value="UniProtKB-KW"/>
</dbReference>
<dbReference type="OrthoDB" id="8442847at2"/>
<evidence type="ECO:0000256" key="1">
    <source>
        <dbReference type="ARBA" id="ARBA00009437"/>
    </source>
</evidence>
<dbReference type="InterPro" id="IPR050176">
    <property type="entry name" value="LTTR"/>
</dbReference>
<evidence type="ECO:0000256" key="6">
    <source>
        <dbReference type="ARBA" id="ARBA00067332"/>
    </source>
</evidence>
<dbReference type="Gene3D" id="1.10.10.10">
    <property type="entry name" value="Winged helix-like DNA-binding domain superfamily/Winged helix DNA-binding domain"/>
    <property type="match status" value="1"/>
</dbReference>
<evidence type="ECO:0000256" key="5">
    <source>
        <dbReference type="ARBA" id="ARBA00054626"/>
    </source>
</evidence>
<evidence type="ECO:0000313" key="11">
    <source>
        <dbReference type="Proteomes" id="UP000282195"/>
    </source>
</evidence>
<dbReference type="Gene3D" id="3.40.190.10">
    <property type="entry name" value="Periplasmic binding protein-like II"/>
    <property type="match status" value="2"/>
</dbReference>
<dbReference type="InterPro" id="IPR036388">
    <property type="entry name" value="WH-like_DNA-bd_sf"/>
</dbReference>
<evidence type="ECO:0000313" key="10">
    <source>
        <dbReference type="EMBL" id="AYG62252.1"/>
    </source>
</evidence>
<protein>
    <recommendedName>
        <fullName evidence="6">HTH-type transcriptional regulator TtuA</fullName>
    </recommendedName>
    <alternativeName>
        <fullName evidence="7">Tartrate utilization transcriptional regulator</fullName>
    </alternativeName>
</protein>
<feature type="domain" description="HTH lysR-type" evidence="9">
    <location>
        <begin position="7"/>
        <end position="64"/>
    </location>
</feature>
<dbReference type="EMBL" id="CP032695">
    <property type="protein sequence ID" value="AYG62252.1"/>
    <property type="molecule type" value="Genomic_DNA"/>
</dbReference>
<dbReference type="Pfam" id="PF00126">
    <property type="entry name" value="HTH_1"/>
    <property type="match status" value="1"/>
</dbReference>